<dbReference type="GO" id="GO:0008270">
    <property type="term" value="F:zinc ion binding"/>
    <property type="evidence" value="ECO:0007669"/>
    <property type="project" value="TreeGrafter"/>
</dbReference>
<name>X0VRV3_9ZZZZ</name>
<evidence type="ECO:0000313" key="4">
    <source>
        <dbReference type="EMBL" id="GAG13872.1"/>
    </source>
</evidence>
<dbReference type="PIRSF" id="PIRSF004761">
    <property type="entry name" value="Hydrgn_mat_HypA"/>
    <property type="match status" value="1"/>
</dbReference>
<proteinExistence type="predicted"/>
<keyword evidence="3" id="KW-0862">Zinc</keyword>
<dbReference type="Pfam" id="PF01155">
    <property type="entry name" value="HypA"/>
    <property type="match status" value="1"/>
</dbReference>
<dbReference type="PANTHER" id="PTHR34535">
    <property type="entry name" value="HYDROGENASE MATURATION FACTOR HYPA"/>
    <property type="match status" value="1"/>
</dbReference>
<dbReference type="AlphaFoldDB" id="X0VRV3"/>
<dbReference type="InterPro" id="IPR000688">
    <property type="entry name" value="HypA/HybF"/>
</dbReference>
<feature type="non-terminal residue" evidence="4">
    <location>
        <position position="95"/>
    </location>
</feature>
<dbReference type="Gene3D" id="3.30.2320.50">
    <property type="match status" value="1"/>
</dbReference>
<organism evidence="4">
    <name type="scientific">marine sediment metagenome</name>
    <dbReference type="NCBI Taxonomy" id="412755"/>
    <lineage>
        <taxon>unclassified sequences</taxon>
        <taxon>metagenomes</taxon>
        <taxon>ecological metagenomes</taxon>
    </lineage>
</organism>
<evidence type="ECO:0008006" key="5">
    <source>
        <dbReference type="Google" id="ProtNLM"/>
    </source>
</evidence>
<keyword evidence="1" id="KW-0533">Nickel</keyword>
<evidence type="ECO:0000256" key="2">
    <source>
        <dbReference type="ARBA" id="ARBA00022723"/>
    </source>
</evidence>
<evidence type="ECO:0000256" key="3">
    <source>
        <dbReference type="ARBA" id="ARBA00022833"/>
    </source>
</evidence>
<reference evidence="4" key="1">
    <citation type="journal article" date="2014" name="Front. Microbiol.">
        <title>High frequency of phylogenetically diverse reductive dehalogenase-homologous genes in deep subseafloor sedimentary metagenomes.</title>
        <authorList>
            <person name="Kawai M."/>
            <person name="Futagami T."/>
            <person name="Toyoda A."/>
            <person name="Takaki Y."/>
            <person name="Nishi S."/>
            <person name="Hori S."/>
            <person name="Arai W."/>
            <person name="Tsubouchi T."/>
            <person name="Morono Y."/>
            <person name="Uchiyama I."/>
            <person name="Ito T."/>
            <person name="Fujiyama A."/>
            <person name="Inagaki F."/>
            <person name="Takami H."/>
        </authorList>
    </citation>
    <scope>NUCLEOTIDE SEQUENCE</scope>
    <source>
        <strain evidence="4">Expedition CK06-06</strain>
    </source>
</reference>
<dbReference type="GO" id="GO:0016151">
    <property type="term" value="F:nickel cation binding"/>
    <property type="evidence" value="ECO:0007669"/>
    <property type="project" value="InterPro"/>
</dbReference>
<gene>
    <name evidence="4" type="ORF">S01H1_34033</name>
</gene>
<keyword evidence="2" id="KW-0479">Metal-binding</keyword>
<accession>X0VRV3</accession>
<evidence type="ECO:0000256" key="1">
    <source>
        <dbReference type="ARBA" id="ARBA00022596"/>
    </source>
</evidence>
<comment type="caution">
    <text evidence="4">The sequence shown here is derived from an EMBL/GenBank/DDBJ whole genome shotgun (WGS) entry which is preliminary data.</text>
</comment>
<dbReference type="PANTHER" id="PTHR34535:SF3">
    <property type="entry name" value="HYDROGENASE MATURATION FACTOR HYPA"/>
    <property type="match status" value="1"/>
</dbReference>
<sequence length="95" mass="10316">MHEMAIATELLAQTLSAVEAHADRASPRPGNGYIEEVEVEVGLMRLVVPEALELAWQVACEGTAAEGARLSITETPLEARCRSCGRTFEPTIDDY</sequence>
<dbReference type="GO" id="GO:0051604">
    <property type="term" value="P:protein maturation"/>
    <property type="evidence" value="ECO:0007669"/>
    <property type="project" value="InterPro"/>
</dbReference>
<protein>
    <recommendedName>
        <fullName evidence="5">Hydrogenase maturation factor HypA</fullName>
    </recommendedName>
</protein>
<dbReference type="EMBL" id="BARS01021157">
    <property type="protein sequence ID" value="GAG13872.1"/>
    <property type="molecule type" value="Genomic_DNA"/>
</dbReference>